<dbReference type="PANTHER" id="PTHR43133:SF46">
    <property type="entry name" value="RNA POLYMERASE SIGMA-70 FACTOR ECF SUBFAMILY"/>
    <property type="match status" value="1"/>
</dbReference>
<dbReference type="InterPro" id="IPR039425">
    <property type="entry name" value="RNA_pol_sigma-70-like"/>
</dbReference>
<evidence type="ECO:0000256" key="3">
    <source>
        <dbReference type="ARBA" id="ARBA00023082"/>
    </source>
</evidence>
<protein>
    <submittedName>
        <fullName evidence="7">SigE family RNA polymerase sigma factor</fullName>
    </submittedName>
</protein>
<feature type="domain" description="RNA polymerase sigma factor 70 region 4 type 2" evidence="6">
    <location>
        <begin position="136"/>
        <end position="188"/>
    </location>
</feature>
<evidence type="ECO:0000256" key="4">
    <source>
        <dbReference type="ARBA" id="ARBA00023163"/>
    </source>
</evidence>
<dbReference type="Proteomes" id="UP001501005">
    <property type="component" value="Unassembled WGS sequence"/>
</dbReference>
<comment type="similarity">
    <text evidence="1">Belongs to the sigma-70 factor family. ECF subfamily.</text>
</comment>
<accession>A0ABN1P9Y4</accession>
<dbReference type="Gene3D" id="1.10.10.10">
    <property type="entry name" value="Winged helix-like DNA-binding domain superfamily/Winged helix DNA-binding domain"/>
    <property type="match status" value="1"/>
</dbReference>
<dbReference type="InterPro" id="IPR013249">
    <property type="entry name" value="RNA_pol_sigma70_r4_t2"/>
</dbReference>
<organism evidence="7 8">
    <name type="scientific">Streptomyces thermoalcalitolerans</name>
    <dbReference type="NCBI Taxonomy" id="65605"/>
    <lineage>
        <taxon>Bacteria</taxon>
        <taxon>Bacillati</taxon>
        <taxon>Actinomycetota</taxon>
        <taxon>Actinomycetes</taxon>
        <taxon>Kitasatosporales</taxon>
        <taxon>Streptomycetaceae</taxon>
        <taxon>Streptomyces</taxon>
    </lineage>
</organism>
<keyword evidence="4" id="KW-0804">Transcription</keyword>
<dbReference type="Pfam" id="PF08281">
    <property type="entry name" value="Sigma70_r4_2"/>
    <property type="match status" value="1"/>
</dbReference>
<evidence type="ECO:0000313" key="7">
    <source>
        <dbReference type="EMBL" id="GAA0925072.1"/>
    </source>
</evidence>
<evidence type="ECO:0000256" key="5">
    <source>
        <dbReference type="SAM" id="MobiDB-lite"/>
    </source>
</evidence>
<name>A0ABN1P9Y4_9ACTN</name>
<dbReference type="NCBIfam" id="TIGR02937">
    <property type="entry name" value="sigma70-ECF"/>
    <property type="match status" value="1"/>
</dbReference>
<dbReference type="EMBL" id="BAAAHG010000046">
    <property type="protein sequence ID" value="GAA0925072.1"/>
    <property type="molecule type" value="Genomic_DNA"/>
</dbReference>
<gene>
    <name evidence="7" type="ORF">GCM10009549_45930</name>
</gene>
<dbReference type="Gene3D" id="1.10.1740.10">
    <property type="match status" value="1"/>
</dbReference>
<evidence type="ECO:0000313" key="8">
    <source>
        <dbReference type="Proteomes" id="UP001501005"/>
    </source>
</evidence>
<dbReference type="SUPFAM" id="SSF88946">
    <property type="entry name" value="Sigma2 domain of RNA polymerase sigma factors"/>
    <property type="match status" value="1"/>
</dbReference>
<dbReference type="InterPro" id="IPR014284">
    <property type="entry name" value="RNA_pol_sigma-70_dom"/>
</dbReference>
<sequence>MAPSALPSAGREPSAAAGSEGKLTNEVCEAPEHDGDPNNHFAQIRPSLLAIARAAGDQDFTEDAVQITLEKIYKKYSTLEGWGPGRLKAYSRAVLKNVLRDEFRRVGRQRAIPTAPEDLPEQRSSLGLSEVAEVRAEIHRFVMGLPKRQREVVTLCLLKQMPRSEVAKKLGVHEDTVQKYMKAALRRLVKDITALSEEVTA</sequence>
<evidence type="ECO:0000259" key="6">
    <source>
        <dbReference type="Pfam" id="PF08281"/>
    </source>
</evidence>
<keyword evidence="8" id="KW-1185">Reference proteome</keyword>
<proteinExistence type="inferred from homology"/>
<dbReference type="InterPro" id="IPR013325">
    <property type="entry name" value="RNA_pol_sigma_r2"/>
</dbReference>
<evidence type="ECO:0000256" key="2">
    <source>
        <dbReference type="ARBA" id="ARBA00023015"/>
    </source>
</evidence>
<dbReference type="InterPro" id="IPR036388">
    <property type="entry name" value="WH-like_DNA-bd_sf"/>
</dbReference>
<feature type="region of interest" description="Disordered" evidence="5">
    <location>
        <begin position="1"/>
        <end position="40"/>
    </location>
</feature>
<dbReference type="PANTHER" id="PTHR43133">
    <property type="entry name" value="RNA POLYMERASE ECF-TYPE SIGMA FACTO"/>
    <property type="match status" value="1"/>
</dbReference>
<evidence type="ECO:0000256" key="1">
    <source>
        <dbReference type="ARBA" id="ARBA00010641"/>
    </source>
</evidence>
<dbReference type="InterPro" id="IPR013324">
    <property type="entry name" value="RNA_pol_sigma_r3/r4-like"/>
</dbReference>
<keyword evidence="2" id="KW-0805">Transcription regulation</keyword>
<dbReference type="SUPFAM" id="SSF88659">
    <property type="entry name" value="Sigma3 and sigma4 domains of RNA polymerase sigma factors"/>
    <property type="match status" value="1"/>
</dbReference>
<keyword evidence="3" id="KW-0731">Sigma factor</keyword>
<reference evidence="7 8" key="1">
    <citation type="journal article" date="2019" name="Int. J. Syst. Evol. Microbiol.">
        <title>The Global Catalogue of Microorganisms (GCM) 10K type strain sequencing project: providing services to taxonomists for standard genome sequencing and annotation.</title>
        <authorList>
            <consortium name="The Broad Institute Genomics Platform"/>
            <consortium name="The Broad Institute Genome Sequencing Center for Infectious Disease"/>
            <person name="Wu L."/>
            <person name="Ma J."/>
        </authorList>
    </citation>
    <scope>NUCLEOTIDE SEQUENCE [LARGE SCALE GENOMIC DNA]</scope>
    <source>
        <strain evidence="7 8">JCM 10673</strain>
    </source>
</reference>
<comment type="caution">
    <text evidence="7">The sequence shown here is derived from an EMBL/GenBank/DDBJ whole genome shotgun (WGS) entry which is preliminary data.</text>
</comment>